<evidence type="ECO:0000313" key="2">
    <source>
        <dbReference type="EMBL" id="KOO25179.1"/>
    </source>
</evidence>
<comment type="caution">
    <text evidence="2">The sequence shown here is derived from an EMBL/GenBank/DDBJ whole genome shotgun (WGS) entry which is preliminary data.</text>
</comment>
<gene>
    <name evidence="2" type="ORF">Ctob_001750</name>
</gene>
<dbReference type="Proteomes" id="UP000037460">
    <property type="component" value="Unassembled WGS sequence"/>
</dbReference>
<feature type="transmembrane region" description="Helical" evidence="1">
    <location>
        <begin position="234"/>
        <end position="250"/>
    </location>
</feature>
<keyword evidence="1" id="KW-1133">Transmembrane helix</keyword>
<evidence type="ECO:0000256" key="1">
    <source>
        <dbReference type="SAM" id="Phobius"/>
    </source>
</evidence>
<feature type="transmembrane region" description="Helical" evidence="1">
    <location>
        <begin position="206"/>
        <end position="222"/>
    </location>
</feature>
<keyword evidence="1" id="KW-0812">Transmembrane</keyword>
<keyword evidence="1" id="KW-0472">Membrane</keyword>
<organism evidence="2 3">
    <name type="scientific">Chrysochromulina tobinii</name>
    <dbReference type="NCBI Taxonomy" id="1460289"/>
    <lineage>
        <taxon>Eukaryota</taxon>
        <taxon>Haptista</taxon>
        <taxon>Haptophyta</taxon>
        <taxon>Prymnesiophyceae</taxon>
        <taxon>Prymnesiales</taxon>
        <taxon>Chrysochromulinaceae</taxon>
        <taxon>Chrysochromulina</taxon>
    </lineage>
</organism>
<proteinExistence type="predicted"/>
<sequence>MNKHLTSELIVGMGSGSNSADAGVPAVPAARRLAGLFTKEDNFNIHKTFGLGCLIHFLYRFAFIGAADMRFASTYQTLGCMAWHFALSTSSLIFKIPTKRIAEGSRIWPEYRLHSIVFACRSIACMLVVWAEDRLGVATPWYKVNAAIVIATLLAADFSTWWVGPNGRSSTIQELDAPPPMRYFFSVMQFHATAGCLVGVRRFSTQFFYVWIIQFTAFLMTLRRKNLAPHGPLVVTYGVMLTAGFCISTYDHFTHGSWLLVNTLANAAAALRLAGGLNKYVLWGGLGAVLQVVRPHLVVPAEDPYLMLKVGAWLVTVAAIVLIGVRKVKRDYKRDSDARVAATSMKPAGKVS</sequence>
<feature type="transmembrane region" description="Helical" evidence="1">
    <location>
        <begin position="144"/>
        <end position="163"/>
    </location>
</feature>
<feature type="transmembrane region" description="Helical" evidence="1">
    <location>
        <begin position="305"/>
        <end position="325"/>
    </location>
</feature>
<dbReference type="AlphaFoldDB" id="A0A0M0JF09"/>
<protein>
    <submittedName>
        <fullName evidence="2">Uncharacterized protein</fullName>
    </submittedName>
</protein>
<dbReference type="OrthoDB" id="427333at2759"/>
<accession>A0A0M0JF09</accession>
<feature type="transmembrane region" description="Helical" evidence="1">
    <location>
        <begin position="183"/>
        <end position="200"/>
    </location>
</feature>
<name>A0A0M0JF09_9EUKA</name>
<feature type="transmembrane region" description="Helical" evidence="1">
    <location>
        <begin position="49"/>
        <end position="67"/>
    </location>
</feature>
<evidence type="ECO:0000313" key="3">
    <source>
        <dbReference type="Proteomes" id="UP000037460"/>
    </source>
</evidence>
<keyword evidence="3" id="KW-1185">Reference proteome</keyword>
<feature type="transmembrane region" description="Helical" evidence="1">
    <location>
        <begin position="73"/>
        <end position="94"/>
    </location>
</feature>
<reference evidence="3" key="1">
    <citation type="journal article" date="2015" name="PLoS Genet.">
        <title>Genome Sequence and Transcriptome Analyses of Chrysochromulina tobin: Metabolic Tools for Enhanced Algal Fitness in the Prominent Order Prymnesiales (Haptophyceae).</title>
        <authorList>
            <person name="Hovde B.T."/>
            <person name="Deodato C.R."/>
            <person name="Hunsperger H.M."/>
            <person name="Ryken S.A."/>
            <person name="Yost W."/>
            <person name="Jha R.K."/>
            <person name="Patterson J."/>
            <person name="Monnat R.J. Jr."/>
            <person name="Barlow S.B."/>
            <person name="Starkenburg S.R."/>
            <person name="Cattolico R.A."/>
        </authorList>
    </citation>
    <scope>NUCLEOTIDE SEQUENCE</scope>
    <source>
        <strain evidence="3">CCMP291</strain>
    </source>
</reference>
<dbReference type="EMBL" id="JWZX01003011">
    <property type="protein sequence ID" value="KOO25179.1"/>
    <property type="molecule type" value="Genomic_DNA"/>
</dbReference>